<dbReference type="Pfam" id="PF16192">
    <property type="entry name" value="PMT_4TMC"/>
    <property type="match status" value="1"/>
</dbReference>
<evidence type="ECO:0000256" key="5">
    <source>
        <dbReference type="ARBA" id="ARBA00022679"/>
    </source>
</evidence>
<evidence type="ECO:0000259" key="12">
    <source>
        <dbReference type="Pfam" id="PF16192"/>
    </source>
</evidence>
<gene>
    <name evidence="13" type="ordered locus">Tery_0870</name>
</gene>
<dbReference type="GO" id="GO:0005886">
    <property type="term" value="C:plasma membrane"/>
    <property type="evidence" value="ECO:0007669"/>
    <property type="project" value="UniProtKB-SubCell"/>
</dbReference>
<dbReference type="InterPro" id="IPR027005">
    <property type="entry name" value="PMT-like"/>
</dbReference>
<feature type="transmembrane region" description="Helical" evidence="10">
    <location>
        <begin position="150"/>
        <end position="169"/>
    </location>
</feature>
<dbReference type="PANTHER" id="PTHR10050:SF46">
    <property type="entry name" value="PROTEIN O-MANNOSYL-TRANSFERASE 2"/>
    <property type="match status" value="1"/>
</dbReference>
<proteinExistence type="inferred from homology"/>
<evidence type="ECO:0000256" key="3">
    <source>
        <dbReference type="ARBA" id="ARBA00007222"/>
    </source>
</evidence>
<dbReference type="GO" id="GO:0004169">
    <property type="term" value="F:dolichyl-phosphate-mannose-protein mannosyltransferase activity"/>
    <property type="evidence" value="ECO:0007669"/>
    <property type="project" value="UniProtKB-UniRule"/>
</dbReference>
<keyword evidence="7 10" id="KW-1133">Transmembrane helix</keyword>
<comment type="pathway">
    <text evidence="2 10">Protein modification; protein glycosylation.</text>
</comment>
<feature type="transmembrane region" description="Helical" evidence="10">
    <location>
        <begin position="452"/>
        <end position="474"/>
    </location>
</feature>
<feature type="domain" description="ArnT-like N-terminal" evidence="11">
    <location>
        <begin position="18"/>
        <end position="259"/>
    </location>
</feature>
<comment type="subcellular location">
    <subcellularLocation>
        <location evidence="10">Cell membrane</location>
    </subcellularLocation>
    <subcellularLocation>
        <location evidence="1">Endomembrane system</location>
        <topology evidence="1">Multi-pass membrane protein</topology>
    </subcellularLocation>
</comment>
<dbReference type="HOGENOM" id="CLU_038359_0_0_3"/>
<evidence type="ECO:0000259" key="11">
    <source>
        <dbReference type="Pfam" id="PF02366"/>
    </source>
</evidence>
<evidence type="ECO:0000313" key="13">
    <source>
        <dbReference type="EMBL" id="ABG50275.1"/>
    </source>
</evidence>
<evidence type="ECO:0000256" key="10">
    <source>
        <dbReference type="RuleBase" id="RU367007"/>
    </source>
</evidence>
<keyword evidence="6 10" id="KW-0812">Transmembrane</keyword>
<feature type="domain" description="Protein O-mannosyl-transferase C-terminal four TM" evidence="12">
    <location>
        <begin position="267"/>
        <end position="492"/>
    </location>
</feature>
<dbReference type="PANTHER" id="PTHR10050">
    <property type="entry name" value="DOLICHYL-PHOSPHATE-MANNOSE--PROTEIN MANNOSYLTRANSFERASE"/>
    <property type="match status" value="1"/>
</dbReference>
<feature type="transmembrane region" description="Helical" evidence="10">
    <location>
        <begin position="125"/>
        <end position="143"/>
    </location>
</feature>
<keyword evidence="4 10" id="KW-0328">Glycosyltransferase</keyword>
<organism evidence="13">
    <name type="scientific">Trichodesmium erythraeum (strain IMS101)</name>
    <dbReference type="NCBI Taxonomy" id="203124"/>
    <lineage>
        <taxon>Bacteria</taxon>
        <taxon>Bacillati</taxon>
        <taxon>Cyanobacteriota</taxon>
        <taxon>Cyanophyceae</taxon>
        <taxon>Oscillatoriophycideae</taxon>
        <taxon>Oscillatoriales</taxon>
        <taxon>Microcoleaceae</taxon>
        <taxon>Trichodesmium</taxon>
    </lineage>
</organism>
<comment type="function">
    <text evidence="10">Protein O-mannosyltransferase that catalyzes the transfer of a single mannose residue from a polyprenol phospho-mannosyl lipidic donor to the hydroxyl group of selected serine and threonine residues in acceptor proteins.</text>
</comment>
<comment type="similarity">
    <text evidence="3 10">Belongs to the glycosyltransferase 39 family.</text>
</comment>
<feature type="transmembrane region" description="Helical" evidence="10">
    <location>
        <begin position="198"/>
        <end position="218"/>
    </location>
</feature>
<evidence type="ECO:0000256" key="8">
    <source>
        <dbReference type="ARBA" id="ARBA00023136"/>
    </source>
</evidence>
<dbReference type="EMBL" id="CP000393">
    <property type="protein sequence ID" value="ABG50275.1"/>
    <property type="molecule type" value="Genomic_DNA"/>
</dbReference>
<evidence type="ECO:0000256" key="7">
    <source>
        <dbReference type="ARBA" id="ARBA00022989"/>
    </source>
</evidence>
<reference evidence="13" key="1">
    <citation type="submission" date="2006-06" db="EMBL/GenBank/DDBJ databases">
        <title>Complete sequence of Trichodesmium erythraeum IMS101.</title>
        <authorList>
            <consortium name="US DOE Joint Genome Institute"/>
            <person name="Copeland A."/>
            <person name="Lucas S."/>
            <person name="Lapidus A."/>
            <person name="Barry K."/>
            <person name="Detter J.C."/>
            <person name="Glavina del Rio T."/>
            <person name="Hammon N."/>
            <person name="Israni S."/>
            <person name="Dalin E."/>
            <person name="Tice H."/>
            <person name="Pitluck S."/>
            <person name="Kiss H."/>
            <person name="Munk A.C."/>
            <person name="Brettin T."/>
            <person name="Bruce D."/>
            <person name="Han C."/>
            <person name="Tapia R."/>
            <person name="Gilna P."/>
            <person name="Schmutz J."/>
            <person name="Larimer F."/>
            <person name="Land M."/>
            <person name="Hauser L."/>
            <person name="Kyrpides N."/>
            <person name="Kim E."/>
            <person name="Richardson P."/>
        </authorList>
    </citation>
    <scope>NUCLEOTIDE SEQUENCE [LARGE SCALE GENOMIC DNA]</scope>
    <source>
        <strain evidence="13">IMS101</strain>
    </source>
</reference>
<dbReference type="CAZy" id="GT39">
    <property type="family name" value="Glycosyltransferase Family 39"/>
</dbReference>
<dbReference type="RefSeq" id="WP_011610666.1">
    <property type="nucleotide sequence ID" value="NC_008312.1"/>
</dbReference>
<evidence type="ECO:0000256" key="2">
    <source>
        <dbReference type="ARBA" id="ARBA00004922"/>
    </source>
</evidence>
<name>Q117P9_TRIEI</name>
<feature type="transmembrane region" description="Helical" evidence="10">
    <location>
        <begin position="12"/>
        <end position="29"/>
    </location>
</feature>
<dbReference type="OrthoDB" id="9776737at2"/>
<protein>
    <recommendedName>
        <fullName evidence="9 10">Polyprenol-phosphate-mannose--protein mannosyltransferase</fullName>
        <ecNumber evidence="10">2.4.1.-</ecNumber>
    </recommendedName>
</protein>
<feature type="transmembrane region" description="Helical" evidence="10">
    <location>
        <begin position="348"/>
        <end position="369"/>
    </location>
</feature>
<dbReference type="UniPathway" id="UPA00378"/>
<dbReference type="KEGG" id="ter:Tery_0870"/>
<feature type="transmembrane region" description="Helical" evidence="10">
    <location>
        <begin position="420"/>
        <end position="440"/>
    </location>
</feature>
<evidence type="ECO:0000256" key="9">
    <source>
        <dbReference type="ARBA" id="ARBA00093617"/>
    </source>
</evidence>
<feature type="transmembrane region" description="Helical" evidence="10">
    <location>
        <begin position="101"/>
        <end position="119"/>
    </location>
</feature>
<dbReference type="InterPro" id="IPR032421">
    <property type="entry name" value="PMT_4TMC"/>
</dbReference>
<dbReference type="InterPro" id="IPR003342">
    <property type="entry name" value="ArnT-like_N"/>
</dbReference>
<dbReference type="EC" id="2.4.1.-" evidence="10"/>
<dbReference type="STRING" id="203124.Tery_0870"/>
<feature type="transmembrane region" description="Helical" evidence="10">
    <location>
        <begin position="390"/>
        <end position="408"/>
    </location>
</feature>
<accession>Q117P9</accession>
<keyword evidence="10" id="KW-1003">Cell membrane</keyword>
<sequence>MQPISHQSNKWFVIGIASIFLFSAILRFWQLGRFNTLVFDEVYYAKFANNYLTQTEFFNAHPPLSQYIIAIGIWIGSHLPFGQEIVNNETGSTLAAWSYRWVNALTGSFIPLVVGAIAYKLTHRWSYSLIATLLMALDGLFLVESRYALNNIYLVIFGLLAHLCLIVALQNNQLKQKKWLVLSGIFFGASTAIKWNGLGFLLGIYLLWILVWIIKFFIQQKKYEYTSAWQNLTRINLIQLILNLFIIPIITYSLLWIPHIILNPKYGFLEMQEQIFSYHQRIGSGADIHPYCAQWFTWPLMMRPVVYFYKNTGLLDKPEPSLATLYSDIISPQLNPIIFDVHAMGNPILWWFSTWGILLLILMLFNRVWHWEKNRQARRKKIKLNHLFKFPPPSEMWLLLYLVINWLSNFMPWSRVSRCTFLYHYMGALVFAILGFSWCLDRWLNSQQASLRIMGVTMIFIVLFAFVFWMPIYLGLPLSPQNWQFRMWFRSWI</sequence>
<evidence type="ECO:0000256" key="4">
    <source>
        <dbReference type="ARBA" id="ARBA00022676"/>
    </source>
</evidence>
<dbReference type="Pfam" id="PF02366">
    <property type="entry name" value="PMT"/>
    <property type="match status" value="1"/>
</dbReference>
<evidence type="ECO:0000256" key="1">
    <source>
        <dbReference type="ARBA" id="ARBA00004127"/>
    </source>
</evidence>
<dbReference type="GO" id="GO:0012505">
    <property type="term" value="C:endomembrane system"/>
    <property type="evidence" value="ECO:0007669"/>
    <property type="project" value="UniProtKB-SubCell"/>
</dbReference>
<keyword evidence="8 10" id="KW-0472">Membrane</keyword>
<keyword evidence="5 10" id="KW-0808">Transferase</keyword>
<dbReference type="eggNOG" id="COG1928">
    <property type="taxonomic scope" value="Bacteria"/>
</dbReference>
<feature type="transmembrane region" description="Helical" evidence="10">
    <location>
        <begin position="238"/>
        <end position="261"/>
    </location>
</feature>
<evidence type="ECO:0000256" key="6">
    <source>
        <dbReference type="ARBA" id="ARBA00022692"/>
    </source>
</evidence>
<dbReference type="AlphaFoldDB" id="Q117P9"/>